<feature type="compositionally biased region" description="Polar residues" evidence="1">
    <location>
        <begin position="206"/>
        <end position="218"/>
    </location>
</feature>
<dbReference type="VEuPathDB" id="FungiDB:PSHT_07733"/>
<evidence type="ECO:0000313" key="3">
    <source>
        <dbReference type="Proteomes" id="UP000239156"/>
    </source>
</evidence>
<feature type="region of interest" description="Disordered" evidence="1">
    <location>
        <begin position="170"/>
        <end position="220"/>
    </location>
</feature>
<keyword evidence="3" id="KW-1185">Reference proteome</keyword>
<name>A0A2S4V543_9BASI</name>
<dbReference type="PANTHER" id="PTHR46929">
    <property type="entry name" value="EXPRESSED PROTEIN"/>
    <property type="match status" value="1"/>
</dbReference>
<feature type="region of interest" description="Disordered" evidence="1">
    <location>
        <begin position="1"/>
        <end position="97"/>
    </location>
</feature>
<reference evidence="2" key="1">
    <citation type="submission" date="2017-12" db="EMBL/GenBank/DDBJ databases">
        <title>Gene loss provides genomic basis for host adaptation in cereal stripe rust fungi.</title>
        <authorList>
            <person name="Xia C."/>
        </authorList>
    </citation>
    <scope>NUCLEOTIDE SEQUENCE [LARGE SCALE GENOMIC DNA]</scope>
    <source>
        <strain evidence="2">93-210</strain>
    </source>
</reference>
<dbReference type="EMBL" id="PKSL01000109">
    <property type="protein sequence ID" value="POW04608.1"/>
    <property type="molecule type" value="Genomic_DNA"/>
</dbReference>
<protein>
    <recommendedName>
        <fullName evidence="4">Myb/SANT-like domain-containing protein</fullName>
    </recommendedName>
</protein>
<sequence>MAIAKRVKQAASSQNQRSRRFTGASGTQDSQETVEIPWSPTQSQAGPMESITSTQSTNNNQSTNNTQSTATTQSTNNTQSTTNTQLNSATGKKKKADSLIWTPAMEKSVIELYVKAVEAGKQGEDCMAVASDDVWDEFLVLHPCARRFRNTPFPEYNDYQIIFEGHTAKGDMRQSSGTEPHEARQALGTATSREDGAAIDDKSKSRQTPPQRSGTAKTSPIYLAMEEFQDKYGENLTMDERVAGFDVLEVESKARSFLAIKSDEHAWAWMDRQIMLKMATPE</sequence>
<dbReference type="AlphaFoldDB" id="A0A2S4V543"/>
<accession>A0A2S4V543</accession>
<dbReference type="VEuPathDB" id="FungiDB:PSTT_10226"/>
<comment type="caution">
    <text evidence="2">The sequence shown here is derived from an EMBL/GenBank/DDBJ whole genome shotgun (WGS) entry which is preliminary data.</text>
</comment>
<evidence type="ECO:0000313" key="2">
    <source>
        <dbReference type="EMBL" id="POW04608.1"/>
    </source>
</evidence>
<evidence type="ECO:0000256" key="1">
    <source>
        <dbReference type="SAM" id="MobiDB-lite"/>
    </source>
</evidence>
<proteinExistence type="predicted"/>
<organism evidence="2 3">
    <name type="scientific">Puccinia striiformis</name>
    <dbReference type="NCBI Taxonomy" id="27350"/>
    <lineage>
        <taxon>Eukaryota</taxon>
        <taxon>Fungi</taxon>
        <taxon>Dikarya</taxon>
        <taxon>Basidiomycota</taxon>
        <taxon>Pucciniomycotina</taxon>
        <taxon>Pucciniomycetes</taxon>
        <taxon>Pucciniales</taxon>
        <taxon>Pucciniaceae</taxon>
        <taxon>Puccinia</taxon>
    </lineage>
</organism>
<evidence type="ECO:0008006" key="4">
    <source>
        <dbReference type="Google" id="ProtNLM"/>
    </source>
</evidence>
<dbReference type="Proteomes" id="UP000239156">
    <property type="component" value="Unassembled WGS sequence"/>
</dbReference>
<dbReference type="PANTHER" id="PTHR46929:SF3">
    <property type="entry name" value="MYB_SANT-LIKE DOMAIN-CONTAINING PROTEIN"/>
    <property type="match status" value="1"/>
</dbReference>
<feature type="non-terminal residue" evidence="2">
    <location>
        <position position="282"/>
    </location>
</feature>
<feature type="compositionally biased region" description="Low complexity" evidence="1">
    <location>
        <begin position="52"/>
        <end position="90"/>
    </location>
</feature>
<feature type="compositionally biased region" description="Basic and acidic residues" evidence="1">
    <location>
        <begin position="192"/>
        <end position="204"/>
    </location>
</feature>
<gene>
    <name evidence="2" type="ORF">PSTT_10226</name>
</gene>
<feature type="compositionally biased region" description="Polar residues" evidence="1">
    <location>
        <begin position="24"/>
        <end position="45"/>
    </location>
</feature>